<evidence type="ECO:0000259" key="2">
    <source>
        <dbReference type="Pfam" id="PF24891"/>
    </source>
</evidence>
<dbReference type="HOGENOM" id="CLU_154613_0_0_5"/>
<dbReference type="Pfam" id="PF24891">
    <property type="entry name" value="DUF7742"/>
    <property type="match status" value="1"/>
</dbReference>
<reference evidence="3" key="1">
    <citation type="submission" date="2007-04" db="EMBL/GenBank/DDBJ databases">
        <title>Complete sequence of chromosome of Rhodobacter sphaeroides ATCC 17025.</title>
        <authorList>
            <consortium name="US DOE Joint Genome Institute"/>
            <person name="Copeland A."/>
            <person name="Lucas S."/>
            <person name="Lapidus A."/>
            <person name="Barry K."/>
            <person name="Detter J.C."/>
            <person name="Glavina del Rio T."/>
            <person name="Hammon N."/>
            <person name="Israni S."/>
            <person name="Dalin E."/>
            <person name="Tice H."/>
            <person name="Pitluck S."/>
            <person name="Chertkov O."/>
            <person name="Brettin T."/>
            <person name="Bruce D."/>
            <person name="Han C."/>
            <person name="Schmutz J."/>
            <person name="Larimer F."/>
            <person name="Land M."/>
            <person name="Hauser L."/>
            <person name="Kyrpides N."/>
            <person name="Kim E."/>
            <person name="Richardson P."/>
            <person name="Mackenzie C."/>
            <person name="Choudhary M."/>
            <person name="Donohue T.J."/>
            <person name="Kaplan S."/>
        </authorList>
    </citation>
    <scope>NUCLEOTIDE SEQUENCE [LARGE SCALE GENOMIC DNA]</scope>
    <source>
        <strain evidence="3">ATCC 17025</strain>
    </source>
</reference>
<evidence type="ECO:0000313" key="3">
    <source>
        <dbReference type="EMBL" id="ABP69991.1"/>
    </source>
</evidence>
<feature type="domain" description="DUF7742" evidence="2">
    <location>
        <begin position="2"/>
        <end position="86"/>
    </location>
</feature>
<feature type="region of interest" description="Disordered" evidence="1">
    <location>
        <begin position="96"/>
        <end position="121"/>
    </location>
</feature>
<dbReference type="BioCyc" id="RSPH349102:G1G8M-1117-MONOMER"/>
<dbReference type="STRING" id="349102.Rsph17025_1090"/>
<name>A4WRH7_CERS5</name>
<evidence type="ECO:0000256" key="1">
    <source>
        <dbReference type="SAM" id="MobiDB-lite"/>
    </source>
</evidence>
<dbReference type="InterPro" id="IPR056644">
    <property type="entry name" value="DUF7742"/>
</dbReference>
<sequence length="144" mass="15589">MRRVLLADLVAVASRLALLPREDRPGVLARLIEQAHSAHKISRRLGLPHPLWGNGCLASAAARLPHGADGAGPDPDRLEALALVAEVVAWRIRQGRHRRRTGAPSSAVRPPVPLVREEPPLPSTVGRNDYVLDLPVTRKGRCDG</sequence>
<dbReference type="KEGG" id="rsq:Rsph17025_1090"/>
<gene>
    <name evidence="3" type="ordered locus">Rsph17025_1090</name>
</gene>
<organism evidence="3">
    <name type="scientific">Cereibacter sphaeroides (strain ATCC 17025 / ATH 2.4.3)</name>
    <name type="common">Rhodobacter sphaeroides</name>
    <dbReference type="NCBI Taxonomy" id="349102"/>
    <lineage>
        <taxon>Bacteria</taxon>
        <taxon>Pseudomonadati</taxon>
        <taxon>Pseudomonadota</taxon>
        <taxon>Alphaproteobacteria</taxon>
        <taxon>Rhodobacterales</taxon>
        <taxon>Paracoccaceae</taxon>
        <taxon>Cereibacter</taxon>
    </lineage>
</organism>
<dbReference type="AlphaFoldDB" id="A4WRH7"/>
<accession>A4WRH7</accession>
<proteinExistence type="predicted"/>
<protein>
    <recommendedName>
        <fullName evidence="2">DUF7742 domain-containing protein</fullName>
    </recommendedName>
</protein>
<dbReference type="EMBL" id="CP000661">
    <property type="protein sequence ID" value="ABP69991.1"/>
    <property type="molecule type" value="Genomic_DNA"/>
</dbReference>